<reference evidence="2 3" key="1">
    <citation type="submission" date="2020-07" db="EMBL/GenBank/DDBJ databases">
        <title>Comparative genomics of pyrophilous fungi reveals a link between fire events and developmental genes.</title>
        <authorList>
            <consortium name="DOE Joint Genome Institute"/>
            <person name="Steindorff A.S."/>
            <person name="Carver A."/>
            <person name="Calhoun S."/>
            <person name="Stillman K."/>
            <person name="Liu H."/>
            <person name="Lipzen A."/>
            <person name="Pangilinan J."/>
            <person name="Labutti K."/>
            <person name="Bruns T.D."/>
            <person name="Grigoriev I.V."/>
        </authorList>
    </citation>
    <scope>NUCLEOTIDE SEQUENCE [LARGE SCALE GENOMIC DNA]</scope>
    <source>
        <strain evidence="2 3">CBS 144469</strain>
    </source>
</reference>
<feature type="compositionally biased region" description="Acidic residues" evidence="1">
    <location>
        <begin position="118"/>
        <end position="141"/>
    </location>
</feature>
<organism evidence="2 3">
    <name type="scientific">Ephemerocybe angulata</name>
    <dbReference type="NCBI Taxonomy" id="980116"/>
    <lineage>
        <taxon>Eukaryota</taxon>
        <taxon>Fungi</taxon>
        <taxon>Dikarya</taxon>
        <taxon>Basidiomycota</taxon>
        <taxon>Agaricomycotina</taxon>
        <taxon>Agaricomycetes</taxon>
        <taxon>Agaricomycetidae</taxon>
        <taxon>Agaricales</taxon>
        <taxon>Agaricineae</taxon>
        <taxon>Psathyrellaceae</taxon>
        <taxon>Ephemerocybe</taxon>
    </lineage>
</organism>
<proteinExistence type="predicted"/>
<dbReference type="EMBL" id="JACGCI010000042">
    <property type="protein sequence ID" value="KAF6752741.1"/>
    <property type="molecule type" value="Genomic_DNA"/>
</dbReference>
<evidence type="ECO:0000256" key="1">
    <source>
        <dbReference type="SAM" id="MobiDB-lite"/>
    </source>
</evidence>
<comment type="caution">
    <text evidence="2">The sequence shown here is derived from an EMBL/GenBank/DDBJ whole genome shotgun (WGS) entry which is preliminary data.</text>
</comment>
<name>A0A8H6HTX9_9AGAR</name>
<keyword evidence="3" id="KW-1185">Reference proteome</keyword>
<feature type="compositionally biased region" description="Basic and acidic residues" evidence="1">
    <location>
        <begin position="38"/>
        <end position="47"/>
    </location>
</feature>
<feature type="compositionally biased region" description="Acidic residues" evidence="1">
    <location>
        <begin position="86"/>
        <end position="97"/>
    </location>
</feature>
<dbReference type="AlphaFoldDB" id="A0A8H6HTX9"/>
<evidence type="ECO:0000313" key="2">
    <source>
        <dbReference type="EMBL" id="KAF6752741.1"/>
    </source>
</evidence>
<dbReference type="Proteomes" id="UP000521943">
    <property type="component" value="Unassembled WGS sequence"/>
</dbReference>
<protein>
    <submittedName>
        <fullName evidence="2">Uncharacterized protein</fullName>
    </submittedName>
</protein>
<feature type="compositionally biased region" description="Basic residues" evidence="1">
    <location>
        <begin position="64"/>
        <end position="73"/>
    </location>
</feature>
<evidence type="ECO:0000313" key="3">
    <source>
        <dbReference type="Proteomes" id="UP000521943"/>
    </source>
</evidence>
<sequence length="367" mass="41491">MKIMPAPRKKQDPESDSPSGPTTRSKRARDPISPPLERQAKRGKNNDSDDDDDEEEDDEDRPAAPRKRGRPPGKRNVLAVQRKEAEEEAEEESDDVDGPLPVPKRRGRPPGKRIVAEVESEEEEENEGEEENEEEEEEEEVAPSRCGKHSAVGGVFRGNRERFDLADAEDMMEDPPVLPINRVVFKKHDAKISVQVRRGMTEVLKRASRKWPSLAEGTSARGLPMLLYVWENGDWTSLGPYATAAEDDETIKWEHAEDGTNLIHILQSEFTLGAGSTYRGTPASAVSSPFPSFDQNDSPAVRAKFIAMRTWLDQEENDHEETLELWEGVPKGMNEFYSLNKLEEWIQLVRQAGAKEKKEKKKSHKKT</sequence>
<feature type="compositionally biased region" description="Acidic residues" evidence="1">
    <location>
        <begin position="48"/>
        <end position="60"/>
    </location>
</feature>
<feature type="region of interest" description="Disordered" evidence="1">
    <location>
        <begin position="1"/>
        <end position="152"/>
    </location>
</feature>
<accession>A0A8H6HTX9</accession>
<gene>
    <name evidence="2" type="ORF">DFP72DRAFT_1069924</name>
</gene>